<dbReference type="HOGENOM" id="CLU_3280828_0_0_2"/>
<reference evidence="1 2" key="1">
    <citation type="submission" date="2010-01" db="EMBL/GenBank/DDBJ databases">
        <authorList>
            <person name="Weinstock G."/>
            <person name="Sodergren E."/>
            <person name="Clifton S."/>
            <person name="Fulton L."/>
            <person name="Fulton B."/>
            <person name="Courtney L."/>
            <person name="Fronick C."/>
            <person name="Harrison M."/>
            <person name="Strong C."/>
            <person name="Farmer C."/>
            <person name="Delahaunty K."/>
            <person name="Markovic C."/>
            <person name="Hall O."/>
            <person name="Minx P."/>
            <person name="Tomlinson C."/>
            <person name="Mitreva M."/>
            <person name="Nelson J."/>
            <person name="Hou S."/>
            <person name="Wollam A."/>
            <person name="Pepin K.H."/>
            <person name="Johnson M."/>
            <person name="Bhonagiri V."/>
            <person name="Nash W.E."/>
            <person name="Warren W."/>
            <person name="Chinwalla A."/>
            <person name="Mardis E.R."/>
            <person name="Wilson R.K."/>
        </authorList>
    </citation>
    <scope>NUCLEOTIDE SEQUENCE [LARGE SCALE GENOMIC DNA]</scope>
    <source>
        <strain evidence="1 2">DSM 2374</strain>
    </source>
</reference>
<accession>D2ZRA0</accession>
<sequence length="50" mass="5753">MALFNSGDNEQKQRKKQAEKILDELVGGMMPTRTRIAFFARSMFASKRCN</sequence>
<dbReference type="Proteomes" id="UP000004028">
    <property type="component" value="Unassembled WGS sequence"/>
</dbReference>
<dbReference type="AlphaFoldDB" id="D2ZRA0"/>
<evidence type="ECO:0000313" key="1">
    <source>
        <dbReference type="EMBL" id="EFC93797.1"/>
    </source>
</evidence>
<gene>
    <name evidence="1" type="ORF">METSMIF1_03383</name>
</gene>
<comment type="caution">
    <text evidence="1">The sequence shown here is derived from an EMBL/GenBank/DDBJ whole genome shotgun (WGS) entry which is preliminary data.</text>
</comment>
<dbReference type="RefSeq" id="WP_004033835.1">
    <property type="nucleotide sequence ID" value="NZ_GG704759.1"/>
</dbReference>
<dbReference type="PATRIC" id="fig|521002.11.peg.1341"/>
<proteinExistence type="predicted"/>
<evidence type="ECO:0000313" key="2">
    <source>
        <dbReference type="Proteomes" id="UP000004028"/>
    </source>
</evidence>
<protein>
    <submittedName>
        <fullName evidence="1">Uncharacterized protein</fullName>
    </submittedName>
</protein>
<name>D2ZRA0_METSM</name>
<organism evidence="1 2">
    <name type="scientific">Methanobrevibacter smithii DSM 2374</name>
    <dbReference type="NCBI Taxonomy" id="521002"/>
    <lineage>
        <taxon>Archaea</taxon>
        <taxon>Methanobacteriati</taxon>
        <taxon>Methanobacteriota</taxon>
        <taxon>Methanomada group</taxon>
        <taxon>Methanobacteria</taxon>
        <taxon>Methanobacteriales</taxon>
        <taxon>Methanobacteriaceae</taxon>
        <taxon>Methanobrevibacter</taxon>
    </lineage>
</organism>
<dbReference type="EMBL" id="ABYV02000006">
    <property type="protein sequence ID" value="EFC93797.1"/>
    <property type="molecule type" value="Genomic_DNA"/>
</dbReference>